<protein>
    <recommendedName>
        <fullName evidence="5">EGF-like domain-containing protein</fullName>
    </recommendedName>
</protein>
<evidence type="ECO:0000313" key="4">
    <source>
        <dbReference type="Proteomes" id="UP001497516"/>
    </source>
</evidence>
<sequence>MDAGSLTLGLLILLLQGLTVFTGTTTAAGGSSAVIDGFPGADFLGDLVCQFVKCGYGKCQATSDVGGYECVCDPGWKTHKAPPYTTAACILPNCTVDLKCDKTSTLTLASAPTTLHSSDVTNATHSPDCNNKPSAPQPSPSPSDGGT</sequence>
<feature type="chain" id="PRO_5043886702" description="EGF-like domain-containing protein" evidence="2">
    <location>
        <begin position="23"/>
        <end position="147"/>
    </location>
</feature>
<evidence type="ECO:0000256" key="2">
    <source>
        <dbReference type="SAM" id="SignalP"/>
    </source>
</evidence>
<dbReference type="EMBL" id="OZ034816">
    <property type="protein sequence ID" value="CAL1377831.1"/>
    <property type="molecule type" value="Genomic_DNA"/>
</dbReference>
<keyword evidence="4" id="KW-1185">Reference proteome</keyword>
<reference evidence="3 4" key="1">
    <citation type="submission" date="2024-04" db="EMBL/GenBank/DDBJ databases">
        <authorList>
            <person name="Fracassetti M."/>
        </authorList>
    </citation>
    <scope>NUCLEOTIDE SEQUENCE [LARGE SCALE GENOMIC DNA]</scope>
</reference>
<dbReference type="AlphaFoldDB" id="A0AAV2DVX7"/>
<feature type="region of interest" description="Disordered" evidence="1">
    <location>
        <begin position="117"/>
        <end position="147"/>
    </location>
</feature>
<keyword evidence="2" id="KW-0732">Signal</keyword>
<organism evidence="3 4">
    <name type="scientific">Linum trigynum</name>
    <dbReference type="NCBI Taxonomy" id="586398"/>
    <lineage>
        <taxon>Eukaryota</taxon>
        <taxon>Viridiplantae</taxon>
        <taxon>Streptophyta</taxon>
        <taxon>Embryophyta</taxon>
        <taxon>Tracheophyta</taxon>
        <taxon>Spermatophyta</taxon>
        <taxon>Magnoliopsida</taxon>
        <taxon>eudicotyledons</taxon>
        <taxon>Gunneridae</taxon>
        <taxon>Pentapetalae</taxon>
        <taxon>rosids</taxon>
        <taxon>fabids</taxon>
        <taxon>Malpighiales</taxon>
        <taxon>Linaceae</taxon>
        <taxon>Linum</taxon>
    </lineage>
</organism>
<evidence type="ECO:0008006" key="5">
    <source>
        <dbReference type="Google" id="ProtNLM"/>
    </source>
</evidence>
<evidence type="ECO:0000256" key="1">
    <source>
        <dbReference type="SAM" id="MobiDB-lite"/>
    </source>
</evidence>
<feature type="signal peptide" evidence="2">
    <location>
        <begin position="1"/>
        <end position="22"/>
    </location>
</feature>
<name>A0AAV2DVX7_9ROSI</name>
<accession>A0AAV2DVX7</accession>
<dbReference type="Proteomes" id="UP001497516">
    <property type="component" value="Chromosome 3"/>
</dbReference>
<dbReference type="PANTHER" id="PTHR33881">
    <property type="entry name" value="NEUROGENIC LOCUS NOTCH-LIKE PROTEIN"/>
    <property type="match status" value="1"/>
</dbReference>
<gene>
    <name evidence="3" type="ORF">LTRI10_LOCUS19453</name>
</gene>
<feature type="compositionally biased region" description="Polar residues" evidence="1">
    <location>
        <begin position="119"/>
        <end position="132"/>
    </location>
</feature>
<evidence type="ECO:0000313" key="3">
    <source>
        <dbReference type="EMBL" id="CAL1377831.1"/>
    </source>
</evidence>
<dbReference type="PANTHER" id="PTHR33881:SF17">
    <property type="entry name" value="EGF-LIKE DOMAIN-CONTAINING PROTEIN"/>
    <property type="match status" value="1"/>
</dbReference>
<proteinExistence type="predicted"/>